<dbReference type="CDD" id="cd09274">
    <property type="entry name" value="RNase_HI_RT_Ty3"/>
    <property type="match status" value="1"/>
</dbReference>
<dbReference type="PANTHER" id="PTHR48475">
    <property type="entry name" value="RIBONUCLEASE H"/>
    <property type="match status" value="1"/>
</dbReference>
<dbReference type="InterPro" id="IPR012337">
    <property type="entry name" value="RNaseH-like_sf"/>
</dbReference>
<reference evidence="5" key="3">
    <citation type="submission" date="2006-01" db="EMBL/GenBank/DDBJ databases">
        <authorList>
            <person name="Buell R."/>
        </authorList>
    </citation>
    <scope>NUCLEOTIDE SEQUENCE</scope>
</reference>
<protein>
    <submittedName>
        <fullName evidence="5">Retrotransposon protein, putative, unclassified</fullName>
    </submittedName>
</protein>
<dbReference type="GO" id="GO:0003676">
    <property type="term" value="F:nucleic acid binding"/>
    <property type="evidence" value="ECO:0007669"/>
    <property type="project" value="InterPro"/>
</dbReference>
<feature type="domain" description="Retrotransposon gag" evidence="2">
    <location>
        <begin position="72"/>
        <end position="163"/>
    </location>
</feature>
<gene>
    <name evidence="5" type="ordered locus">LOC_Os11g02890</name>
</gene>
<dbReference type="Pfam" id="PF13456">
    <property type="entry name" value="RVT_3"/>
    <property type="match status" value="1"/>
</dbReference>
<feature type="domain" description="RNase H type-1" evidence="3">
    <location>
        <begin position="827"/>
        <end position="944"/>
    </location>
</feature>
<dbReference type="EMBL" id="DP000010">
    <property type="protein sequence ID" value="ABA91222.1"/>
    <property type="molecule type" value="Genomic_DNA"/>
</dbReference>
<dbReference type="Gene3D" id="3.30.420.10">
    <property type="entry name" value="Ribonuclease H-like superfamily/Ribonuclease H"/>
    <property type="match status" value="1"/>
</dbReference>
<proteinExistence type="predicted"/>
<dbReference type="InterPro" id="IPR043502">
    <property type="entry name" value="DNA/RNA_pol_sf"/>
</dbReference>
<dbReference type="InterPro" id="IPR043128">
    <property type="entry name" value="Rev_trsase/Diguanyl_cyclase"/>
</dbReference>
<dbReference type="SUPFAM" id="SSF50630">
    <property type="entry name" value="Acid proteases"/>
    <property type="match status" value="1"/>
</dbReference>
<name>Q2RB81_ORYSJ</name>
<dbReference type="InterPro" id="IPR002156">
    <property type="entry name" value="RNaseH_domain"/>
</dbReference>
<dbReference type="Gene3D" id="3.30.70.270">
    <property type="match status" value="1"/>
</dbReference>
<sequence>MREQFGLKPKDTGNLYRHPYPEWFERVSLPSRYKVPDFSKFSGQDNVSTYEHVSRFLAQCGEASAVDTLRVRLFPLSLSGSVFTWFSSLPYNSVNSWADLEKQFHSYFYSGIHEMKLFDLTAIKRRHDESVQDYIQRFREMRNMCYSLSLTDSQLADLTFQGLITPLKEKFSSQDFESLSHLAQKVTLHEQRFAEVKKNFKKINHVYPYMYDSEEDDDSEVAAAEWVRSKKVIPCQWLRSSGKEERFDFDITKADKIFNLLLREKQIQLPAGHVIPSAEELGKRRQQIQAAIEGGKIKFDDSKKPMKADGNPFPVNMVHTSGRTADGGKNRNIQMNSAKIINKYQKRHDKQQEKYYEEDDGGFDPHWECMRLPSIEDCLGCNNDSGSSSRSSNREQAVFEKPEGTENRHLKPLYINGFVNGKPMSKMMVDGGAVVNLMPYTTFRKLGKNPDDLIKTNMILKDFGGNPSETKGVLNVELTVGSKTVPTTFFVIDGKGSYSLLLGRDWIHANCCIPSTMHQCLIQWHGDKIEIVLADRPYQQPPRRCKADMLEAVKAEVARLCDAGFIRPCRYAEWVSNVVPVIKKNGKVRFLGFLVHERGIEVTQRSVNAIQKIQPLEDKKKLQELISKINFVRRFISNLSGKLEPFTHLLRLKADQKFTWGAEQQKALGNIKEYLSSPPVLIPPQKGVPFRLYLSAGDKSIGSVLIQELEGKERVVFYLSRRLLDAETRYSHVEKLCLYLYFSCTKLRHYLLSNECTVVCKADVVKYMLSAPILKGRVGKWIFALTEFDLRYESPKAIKGQAIADFIVDHRDNSIGSVNIMPWTLFFDGSVCTHGCGIGLVIISPRGASFEFAYTIKPYATNNQVEYEAVLKGLQLLKEVEADAVKIMGDSLLVISELTGEYEGKNDILMVYNEKCRELMSGFRLVTLKHVSREQNVEANDLAQGASGYKPMLRNVEVDVATITADDWRYDVFQYLQNPSQSASRRLRYKALKYTLLDDELYYRTIDRVLLKCLSTDQAKVVIGEGIFGRQCWKIVSDIIEDVKIVKNLEQFKEHQHRL</sequence>
<dbReference type="GO" id="GO:0004523">
    <property type="term" value="F:RNA-DNA hybrid ribonuclease activity"/>
    <property type="evidence" value="ECO:0007669"/>
    <property type="project" value="InterPro"/>
</dbReference>
<dbReference type="PANTHER" id="PTHR48475:SF1">
    <property type="entry name" value="RNASE H TYPE-1 DOMAIN-CONTAINING PROTEIN"/>
    <property type="match status" value="1"/>
</dbReference>
<evidence type="ECO:0000313" key="5">
    <source>
        <dbReference type="EMBL" id="ABA91222.1"/>
    </source>
</evidence>
<dbReference type="InterPro" id="IPR005162">
    <property type="entry name" value="Retrotrans_gag_dom"/>
</dbReference>
<dbReference type="Gene3D" id="3.10.20.370">
    <property type="match status" value="1"/>
</dbReference>
<evidence type="ECO:0000259" key="3">
    <source>
        <dbReference type="Pfam" id="PF13456"/>
    </source>
</evidence>
<dbReference type="InterPro" id="IPR041577">
    <property type="entry name" value="RT_RNaseH_2"/>
</dbReference>
<dbReference type="Pfam" id="PF03732">
    <property type="entry name" value="Retrotrans_gag"/>
    <property type="match status" value="1"/>
</dbReference>
<accession>Q2RB81</accession>
<reference evidence="5" key="2">
    <citation type="submission" date="2005-04" db="EMBL/GenBank/DDBJ databases">
        <authorList>
            <person name="Buell C.R."/>
            <person name="Wing R.A."/>
            <person name="McCombie W.A."/>
            <person name="Ouyang S."/>
        </authorList>
    </citation>
    <scope>NUCLEOTIDE SEQUENCE</scope>
</reference>
<dbReference type="SUPFAM" id="SSF56672">
    <property type="entry name" value="DNA/RNA polymerases"/>
    <property type="match status" value="1"/>
</dbReference>
<dbReference type="CDD" id="cd00303">
    <property type="entry name" value="retropepsin_like"/>
    <property type="match status" value="1"/>
</dbReference>
<feature type="domain" description="Reverse transcriptase/retrotransposon-derived protein RNase H-like" evidence="4">
    <location>
        <begin position="660"/>
        <end position="758"/>
    </location>
</feature>
<dbReference type="SUPFAM" id="SSF53098">
    <property type="entry name" value="Ribonuclease H-like"/>
    <property type="match status" value="1"/>
</dbReference>
<organism evidence="5">
    <name type="scientific">Oryza sativa subsp. japonica</name>
    <name type="common">Rice</name>
    <dbReference type="NCBI Taxonomy" id="39947"/>
    <lineage>
        <taxon>Eukaryota</taxon>
        <taxon>Viridiplantae</taxon>
        <taxon>Streptophyta</taxon>
        <taxon>Embryophyta</taxon>
        <taxon>Tracheophyta</taxon>
        <taxon>Spermatophyta</taxon>
        <taxon>Magnoliopsida</taxon>
        <taxon>Liliopsida</taxon>
        <taxon>Poales</taxon>
        <taxon>Poaceae</taxon>
        <taxon>BOP clade</taxon>
        <taxon>Oryzoideae</taxon>
        <taxon>Oryzeae</taxon>
        <taxon>Oryzinae</taxon>
        <taxon>Oryza</taxon>
        <taxon>Oryza sativa</taxon>
    </lineage>
</organism>
<reference evidence="5" key="1">
    <citation type="journal article" date="2005" name="BMC Biol.">
        <title>The sequence of rice chromosomes 11 and 12, rich in disease resistance genes and recent gene duplications.</title>
        <authorList>
            <consortium name="The rice chromosomes 11 and 12 sequencing consortia"/>
        </authorList>
    </citation>
    <scope>NUCLEOTIDE SEQUENCE [LARGE SCALE GENOMIC DNA]</scope>
</reference>
<dbReference type="Pfam" id="PF17919">
    <property type="entry name" value="RT_RNaseH_2"/>
    <property type="match status" value="1"/>
</dbReference>
<dbReference type="AlphaFoldDB" id="Q2RB81"/>
<evidence type="ECO:0000259" key="2">
    <source>
        <dbReference type="Pfam" id="PF03732"/>
    </source>
</evidence>
<feature type="region of interest" description="Disordered" evidence="1">
    <location>
        <begin position="383"/>
        <end position="403"/>
    </location>
</feature>
<evidence type="ECO:0000259" key="4">
    <source>
        <dbReference type="Pfam" id="PF17919"/>
    </source>
</evidence>
<dbReference type="Gene3D" id="3.10.10.10">
    <property type="entry name" value="HIV Type 1 Reverse Transcriptase, subunit A, domain 1"/>
    <property type="match status" value="1"/>
</dbReference>
<dbReference type="Gene3D" id="2.40.70.10">
    <property type="entry name" value="Acid Proteases"/>
    <property type="match status" value="1"/>
</dbReference>
<evidence type="ECO:0000256" key="1">
    <source>
        <dbReference type="SAM" id="MobiDB-lite"/>
    </source>
</evidence>
<dbReference type="InterPro" id="IPR036397">
    <property type="entry name" value="RNaseH_sf"/>
</dbReference>
<dbReference type="InterPro" id="IPR021109">
    <property type="entry name" value="Peptidase_aspartic_dom_sf"/>
</dbReference>
<dbReference type="CDD" id="cd09279">
    <property type="entry name" value="RNase_HI_like"/>
    <property type="match status" value="1"/>
</dbReference>